<dbReference type="InterPro" id="IPR052777">
    <property type="entry name" value="Acetyltransferase_Enz"/>
</dbReference>
<sequence>MASPSVRVHEARFPHDAQTVATLFRAYAEWLNVDLTFQSFQTELAQLPGKYARESGGTLLLAYQPPTTASAATSDNRADVGSEAAGALGQATSSPPPASLGNCIGCVAFRRFGSEDVCELKRLYIVPEARGLGAGGVLVAKALEMAREMGYKEMLLDTLASMVAARKLYVRFGFRETDSYYDNPLDDVVYYRAVL</sequence>
<comment type="caution">
    <text evidence="2">The sequence shown here is derived from an EMBL/GenBank/DDBJ whole genome shotgun (WGS) entry which is preliminary data.</text>
</comment>
<dbReference type="Gene3D" id="3.40.630.30">
    <property type="match status" value="1"/>
</dbReference>
<dbReference type="PANTHER" id="PTHR43305:SF1">
    <property type="entry name" value="FAMILY N-ACETYLTRANSFERASE, PUTATIVE (AFU_ORTHOLOGUE AFUA_2G01380)-RELATED"/>
    <property type="match status" value="1"/>
</dbReference>
<organism evidence="2 3">
    <name type="scientific">Periconia digitata</name>
    <dbReference type="NCBI Taxonomy" id="1303443"/>
    <lineage>
        <taxon>Eukaryota</taxon>
        <taxon>Fungi</taxon>
        <taxon>Dikarya</taxon>
        <taxon>Ascomycota</taxon>
        <taxon>Pezizomycotina</taxon>
        <taxon>Dothideomycetes</taxon>
        <taxon>Pleosporomycetidae</taxon>
        <taxon>Pleosporales</taxon>
        <taxon>Massarineae</taxon>
        <taxon>Periconiaceae</taxon>
        <taxon>Periconia</taxon>
    </lineage>
</organism>
<evidence type="ECO:0000313" key="3">
    <source>
        <dbReference type="Proteomes" id="UP001152607"/>
    </source>
</evidence>
<dbReference type="InterPro" id="IPR016181">
    <property type="entry name" value="Acyl_CoA_acyltransferase"/>
</dbReference>
<feature type="domain" description="N-acetyltransferase" evidence="1">
    <location>
        <begin position="101"/>
        <end position="195"/>
    </location>
</feature>
<dbReference type="PROSITE" id="PS51186">
    <property type="entry name" value="GNAT"/>
    <property type="match status" value="1"/>
</dbReference>
<keyword evidence="3" id="KW-1185">Reference proteome</keyword>
<dbReference type="PANTHER" id="PTHR43305">
    <property type="entry name" value="FAMILY N-ACETYLTRANSFERASE, PUTATIVE (AFU_ORTHOLOGUE AFUA_2G01380)-RELATED"/>
    <property type="match status" value="1"/>
</dbReference>
<gene>
    <name evidence="2" type="ORF">PDIGIT_LOCUS7206</name>
</gene>
<evidence type="ECO:0000259" key="1">
    <source>
        <dbReference type="PROSITE" id="PS51186"/>
    </source>
</evidence>
<dbReference type="OrthoDB" id="41532at2759"/>
<dbReference type="InterPro" id="IPR000182">
    <property type="entry name" value="GNAT_dom"/>
</dbReference>
<dbReference type="Pfam" id="PF00583">
    <property type="entry name" value="Acetyltransf_1"/>
    <property type="match status" value="1"/>
</dbReference>
<accession>A0A9W4UFP6</accession>
<name>A0A9W4UFP6_9PLEO</name>
<proteinExistence type="predicted"/>
<dbReference type="EMBL" id="CAOQHR010000004">
    <property type="protein sequence ID" value="CAI6334152.1"/>
    <property type="molecule type" value="Genomic_DNA"/>
</dbReference>
<reference evidence="2" key="1">
    <citation type="submission" date="2023-01" db="EMBL/GenBank/DDBJ databases">
        <authorList>
            <person name="Van Ghelder C."/>
            <person name="Rancurel C."/>
        </authorList>
    </citation>
    <scope>NUCLEOTIDE SEQUENCE</scope>
    <source>
        <strain evidence="2">CNCM I-4278</strain>
    </source>
</reference>
<dbReference type="CDD" id="cd04301">
    <property type="entry name" value="NAT_SF"/>
    <property type="match status" value="1"/>
</dbReference>
<evidence type="ECO:0000313" key="2">
    <source>
        <dbReference type="EMBL" id="CAI6334152.1"/>
    </source>
</evidence>
<dbReference type="AlphaFoldDB" id="A0A9W4UFP6"/>
<dbReference type="Proteomes" id="UP001152607">
    <property type="component" value="Unassembled WGS sequence"/>
</dbReference>
<dbReference type="GO" id="GO:0016747">
    <property type="term" value="F:acyltransferase activity, transferring groups other than amino-acyl groups"/>
    <property type="evidence" value="ECO:0007669"/>
    <property type="project" value="InterPro"/>
</dbReference>
<protein>
    <recommendedName>
        <fullName evidence="1">N-acetyltransferase domain-containing protein</fullName>
    </recommendedName>
</protein>
<dbReference type="SUPFAM" id="SSF55729">
    <property type="entry name" value="Acyl-CoA N-acyltransferases (Nat)"/>
    <property type="match status" value="1"/>
</dbReference>